<proteinExistence type="predicted"/>
<keyword evidence="2" id="KW-1185">Reference proteome</keyword>
<evidence type="ECO:0000313" key="2">
    <source>
        <dbReference type="Proteomes" id="UP000821845"/>
    </source>
</evidence>
<comment type="caution">
    <text evidence="1">The sequence shown here is derived from an EMBL/GenBank/DDBJ whole genome shotgun (WGS) entry which is preliminary data.</text>
</comment>
<organism evidence="1 2">
    <name type="scientific">Hyalomma asiaticum</name>
    <name type="common">Tick</name>
    <dbReference type="NCBI Taxonomy" id="266040"/>
    <lineage>
        <taxon>Eukaryota</taxon>
        <taxon>Metazoa</taxon>
        <taxon>Ecdysozoa</taxon>
        <taxon>Arthropoda</taxon>
        <taxon>Chelicerata</taxon>
        <taxon>Arachnida</taxon>
        <taxon>Acari</taxon>
        <taxon>Parasitiformes</taxon>
        <taxon>Ixodida</taxon>
        <taxon>Ixodoidea</taxon>
        <taxon>Ixodidae</taxon>
        <taxon>Hyalomminae</taxon>
        <taxon>Hyalomma</taxon>
    </lineage>
</organism>
<protein>
    <submittedName>
        <fullName evidence="1">Uncharacterized protein</fullName>
    </submittedName>
</protein>
<name>A0ACB7RRY7_HYAAI</name>
<evidence type="ECO:0000313" key="1">
    <source>
        <dbReference type="EMBL" id="KAH6924566.1"/>
    </source>
</evidence>
<reference evidence="1" key="1">
    <citation type="submission" date="2020-05" db="EMBL/GenBank/DDBJ databases">
        <title>Large-scale comparative analyses of tick genomes elucidate their genetic diversity and vector capacities.</title>
        <authorList>
            <person name="Jia N."/>
            <person name="Wang J."/>
            <person name="Shi W."/>
            <person name="Du L."/>
            <person name="Sun Y."/>
            <person name="Zhan W."/>
            <person name="Jiang J."/>
            <person name="Wang Q."/>
            <person name="Zhang B."/>
            <person name="Ji P."/>
            <person name="Sakyi L.B."/>
            <person name="Cui X."/>
            <person name="Yuan T."/>
            <person name="Jiang B."/>
            <person name="Yang W."/>
            <person name="Lam T.T.-Y."/>
            <person name="Chang Q."/>
            <person name="Ding S."/>
            <person name="Wang X."/>
            <person name="Zhu J."/>
            <person name="Ruan X."/>
            <person name="Zhao L."/>
            <person name="Wei J."/>
            <person name="Que T."/>
            <person name="Du C."/>
            <person name="Cheng J."/>
            <person name="Dai P."/>
            <person name="Han X."/>
            <person name="Huang E."/>
            <person name="Gao Y."/>
            <person name="Liu J."/>
            <person name="Shao H."/>
            <person name="Ye R."/>
            <person name="Li L."/>
            <person name="Wei W."/>
            <person name="Wang X."/>
            <person name="Wang C."/>
            <person name="Yang T."/>
            <person name="Huo Q."/>
            <person name="Li W."/>
            <person name="Guo W."/>
            <person name="Chen H."/>
            <person name="Zhou L."/>
            <person name="Ni X."/>
            <person name="Tian J."/>
            <person name="Zhou Y."/>
            <person name="Sheng Y."/>
            <person name="Liu T."/>
            <person name="Pan Y."/>
            <person name="Xia L."/>
            <person name="Li J."/>
            <person name="Zhao F."/>
            <person name="Cao W."/>
        </authorList>
    </citation>
    <scope>NUCLEOTIDE SEQUENCE</scope>
    <source>
        <strain evidence="1">Hyas-2018</strain>
    </source>
</reference>
<sequence length="107" mass="11671">MGRRSTEPASTRGVRARRRLSSGQRAPPLLHLARSVRGMLLSWNPHLRALFILPGGVPASGQQALQDHHLALKRPGVLLTMAATVYRVSTDHSPDEPSCCDVTTQDI</sequence>
<accession>A0ACB7RRY7</accession>
<dbReference type="Proteomes" id="UP000821845">
    <property type="component" value="Chromosome 8"/>
</dbReference>
<gene>
    <name evidence="1" type="ORF">HPB50_019603</name>
</gene>
<dbReference type="EMBL" id="CM023488">
    <property type="protein sequence ID" value="KAH6924566.1"/>
    <property type="molecule type" value="Genomic_DNA"/>
</dbReference>